<keyword evidence="1" id="KW-0469">Meiosis</keyword>
<dbReference type="InterPro" id="IPR042123">
    <property type="entry name" value="Zip3/RNF212-like"/>
</dbReference>
<evidence type="ECO:0000259" key="3">
    <source>
        <dbReference type="Pfam" id="PF14634"/>
    </source>
</evidence>
<evidence type="ECO:0000256" key="1">
    <source>
        <dbReference type="ARBA" id="ARBA00023254"/>
    </source>
</evidence>
<dbReference type="PANTHER" id="PTHR22663">
    <property type="entry name" value="RING FINGER PROTEIN NARYA-RELATED"/>
    <property type="match status" value="1"/>
</dbReference>
<dbReference type="Pfam" id="PF14634">
    <property type="entry name" value="zf-RING_5"/>
    <property type="match status" value="1"/>
</dbReference>
<protein>
    <recommendedName>
        <fullName evidence="3">RING-type domain-containing protein</fullName>
    </recommendedName>
</protein>
<dbReference type="GO" id="GO:0007131">
    <property type="term" value="P:reciprocal meiotic recombination"/>
    <property type="evidence" value="ECO:0007669"/>
    <property type="project" value="InterPro"/>
</dbReference>
<dbReference type="EMBL" id="JARIHO010000023">
    <property type="protein sequence ID" value="KAJ7343355.1"/>
    <property type="molecule type" value="Genomic_DNA"/>
</dbReference>
<dbReference type="GO" id="GO:0019789">
    <property type="term" value="F:SUMO transferase activity"/>
    <property type="evidence" value="ECO:0007669"/>
    <property type="project" value="InterPro"/>
</dbReference>
<dbReference type="PANTHER" id="PTHR22663:SF17">
    <property type="entry name" value="RING FINGER PROTEIN NARYA-RELATED"/>
    <property type="match status" value="1"/>
</dbReference>
<reference evidence="4" key="1">
    <citation type="submission" date="2023-03" db="EMBL/GenBank/DDBJ databases">
        <title>Massive genome expansion in bonnet fungi (Mycena s.s.) driven by repeated elements and novel gene families across ecological guilds.</title>
        <authorList>
            <consortium name="Lawrence Berkeley National Laboratory"/>
            <person name="Harder C.B."/>
            <person name="Miyauchi S."/>
            <person name="Viragh M."/>
            <person name="Kuo A."/>
            <person name="Thoen E."/>
            <person name="Andreopoulos B."/>
            <person name="Lu D."/>
            <person name="Skrede I."/>
            <person name="Drula E."/>
            <person name="Henrissat B."/>
            <person name="Morin E."/>
            <person name="Kohler A."/>
            <person name="Barry K."/>
            <person name="LaButti K."/>
            <person name="Morin E."/>
            <person name="Salamov A."/>
            <person name="Lipzen A."/>
            <person name="Mereny Z."/>
            <person name="Hegedus B."/>
            <person name="Baldrian P."/>
            <person name="Stursova M."/>
            <person name="Weitz H."/>
            <person name="Taylor A."/>
            <person name="Grigoriev I.V."/>
            <person name="Nagy L.G."/>
            <person name="Martin F."/>
            <person name="Kauserud H."/>
        </authorList>
    </citation>
    <scope>NUCLEOTIDE SEQUENCE</scope>
    <source>
        <strain evidence="4">CBHHK002</strain>
    </source>
</reference>
<accession>A0AAD7EQR8</accession>
<keyword evidence="5" id="KW-1185">Reference proteome</keyword>
<organism evidence="4 5">
    <name type="scientific">Mycena albidolilacea</name>
    <dbReference type="NCBI Taxonomy" id="1033008"/>
    <lineage>
        <taxon>Eukaryota</taxon>
        <taxon>Fungi</taxon>
        <taxon>Dikarya</taxon>
        <taxon>Basidiomycota</taxon>
        <taxon>Agaricomycotina</taxon>
        <taxon>Agaricomycetes</taxon>
        <taxon>Agaricomycetidae</taxon>
        <taxon>Agaricales</taxon>
        <taxon>Marasmiineae</taxon>
        <taxon>Mycenaceae</taxon>
        <taxon>Mycena</taxon>
    </lineage>
</organism>
<feature type="compositionally biased region" description="Polar residues" evidence="2">
    <location>
        <begin position="247"/>
        <end position="266"/>
    </location>
</feature>
<feature type="region of interest" description="Disordered" evidence="2">
    <location>
        <begin position="151"/>
        <end position="436"/>
    </location>
</feature>
<dbReference type="GO" id="GO:0000795">
    <property type="term" value="C:synaptonemal complex"/>
    <property type="evidence" value="ECO:0007669"/>
    <property type="project" value="InterPro"/>
</dbReference>
<feature type="domain" description="RING-type" evidence="3">
    <location>
        <begin position="21"/>
        <end position="61"/>
    </location>
</feature>
<evidence type="ECO:0000313" key="4">
    <source>
        <dbReference type="EMBL" id="KAJ7343355.1"/>
    </source>
</evidence>
<sequence>MSNISAAGGNAEVDIWEFISCSRCQLPFASSGATVPFWLTECGHVVCNTHLNIDQSCAQCGMTNIQLVPLQHQMEAPMSDWFRSIPHALDTVAYAAKFQQETMAFQIRYYKAKQQQQRGMIDRLKCETAELKKINDILAHENAQFRQHLGYQDGGEGELEPSDVLNHNGKRTMNDADQYRPRTSSSRSAVTPLGPDRLTLPPGQHPPSLSSNTPEDPALRSRSRSRAPPKASLAPQRPGSSRFLEQYSYNPPSTQQYHPQPLSHSQAAPRRAKQNQNEQPSQVAPHGSAPLSRFKPKQGAPSSSNKANGAGRASVQHQGQTMRHDSRQRTMGPPPTPQQQVRQSTDAPPPSTRRTDTSLPLNNRSLPPSQRFAPPAPVDPQHFMPSTSSGVPQRFTADGAGSRATPLGGSSRAVMNTMSGGGQRVPFLPHASGGFG</sequence>
<dbReference type="Proteomes" id="UP001218218">
    <property type="component" value="Unassembled WGS sequence"/>
</dbReference>
<name>A0AAD7EQR8_9AGAR</name>
<dbReference type="InterPro" id="IPR001841">
    <property type="entry name" value="Znf_RING"/>
</dbReference>
<evidence type="ECO:0000256" key="2">
    <source>
        <dbReference type="SAM" id="MobiDB-lite"/>
    </source>
</evidence>
<dbReference type="AlphaFoldDB" id="A0AAD7EQR8"/>
<feature type="compositionally biased region" description="Polar residues" evidence="2">
    <location>
        <begin position="357"/>
        <end position="368"/>
    </location>
</feature>
<dbReference type="GO" id="GO:0007129">
    <property type="term" value="P:homologous chromosome pairing at meiosis"/>
    <property type="evidence" value="ECO:0007669"/>
    <property type="project" value="TreeGrafter"/>
</dbReference>
<dbReference type="GO" id="GO:0016925">
    <property type="term" value="P:protein sumoylation"/>
    <property type="evidence" value="ECO:0007669"/>
    <property type="project" value="TreeGrafter"/>
</dbReference>
<evidence type="ECO:0000313" key="5">
    <source>
        <dbReference type="Proteomes" id="UP001218218"/>
    </source>
</evidence>
<proteinExistence type="predicted"/>
<comment type="caution">
    <text evidence="4">The sequence shown here is derived from an EMBL/GenBank/DDBJ whole genome shotgun (WGS) entry which is preliminary data.</text>
</comment>
<gene>
    <name evidence="4" type="ORF">DFH08DRAFT_872461</name>
</gene>